<evidence type="ECO:0000313" key="2">
    <source>
        <dbReference type="Proteomes" id="UP000062160"/>
    </source>
</evidence>
<dbReference type="Gene3D" id="3.20.20.140">
    <property type="entry name" value="Metal-dependent hydrolases"/>
    <property type="match status" value="1"/>
</dbReference>
<dbReference type="Proteomes" id="UP000062160">
    <property type="component" value="Unassembled WGS sequence"/>
</dbReference>
<gene>
    <name evidence="1" type="ORF">TSYNT_9395</name>
</gene>
<dbReference type="InterPro" id="IPR016195">
    <property type="entry name" value="Pol/histidinol_Pase-like"/>
</dbReference>
<organism evidence="1">
    <name type="scientific">Tepidanaerobacter syntrophicus</name>
    <dbReference type="NCBI Taxonomy" id="224999"/>
    <lineage>
        <taxon>Bacteria</taxon>
        <taxon>Bacillati</taxon>
        <taxon>Bacillota</taxon>
        <taxon>Clostridia</taxon>
        <taxon>Thermosediminibacterales</taxon>
        <taxon>Tepidanaerobacteraceae</taxon>
        <taxon>Tepidanaerobacter</taxon>
    </lineage>
</organism>
<keyword evidence="2" id="KW-1185">Reference proteome</keyword>
<dbReference type="InterPro" id="IPR010994">
    <property type="entry name" value="RuvA_2-like"/>
</dbReference>
<reference evidence="1" key="1">
    <citation type="journal article" date="2016" name="Genome Announc.">
        <title>Draft Genome Sequence of the Syntrophic Lactate-Degrading Bacterium Tepidanaerobacter syntrophicus JLT.</title>
        <authorList>
            <person name="Matsuura N."/>
            <person name="Ohashi A."/>
            <person name="Tourlousse D.M."/>
            <person name="Sekiguchi Y."/>
        </authorList>
    </citation>
    <scope>NUCLEOTIDE SEQUENCE [LARGE SCALE GENOMIC DNA]</scope>
    <source>
        <strain evidence="1">JL</strain>
    </source>
</reference>
<dbReference type="CDD" id="cd19067">
    <property type="entry name" value="PfuEndoQ-like"/>
    <property type="match status" value="1"/>
</dbReference>
<dbReference type="SUPFAM" id="SSF47781">
    <property type="entry name" value="RuvA domain 2-like"/>
    <property type="match status" value="1"/>
</dbReference>
<proteinExistence type="predicted"/>
<dbReference type="PANTHER" id="PTHR40084:SF1">
    <property type="entry name" value="PHOSPHOTRANSFERASE"/>
    <property type="match status" value="1"/>
</dbReference>
<dbReference type="SUPFAM" id="SSF89550">
    <property type="entry name" value="PHP domain-like"/>
    <property type="match status" value="1"/>
</dbReference>
<name>A0A0U9I5Y3_9FIRM</name>
<dbReference type="STRING" id="224999.GCA_001485475_02175"/>
<sequence length="405" mass="45081">MQDLSLVIIKMEYFADLHVHIGRAKNKPIKITASRSLTLQNIYDYCINNKGIDIVGVVDCASPYVLDEIAEQVECGLLTILPGGGLRYKNKLTVILGAEIETTEKQGAAHSIAFFPYYEQIKEFSKVLSKYITNITLSCQKAKLSADNLAEIVYELGGKLIPAHAFTPFKSFYGSCYDRLSLAFEKHFNSIAAVELGLSADTDFADTIDELSEKTFITNSDAHSLEKIAREYNKLNLQFPDFENIFSAINRLNDNAIIANYGLNPKLGKYHRTFCKKCNYIASEEPPIIICPKCGSKEVTLGVLDRINMISDFKNAIHPAHRPPYYYQIPLEFIPGIGVKTIKELVAKFGTEINVLQNASFNQLAQVIGEVRANSIIAARNQNLILRAGGGGLYGKVEATIWKTF</sequence>
<accession>A0A0U9I5Y3</accession>
<dbReference type="AlphaFoldDB" id="A0A0U9I5Y3"/>
<dbReference type="PANTHER" id="PTHR40084">
    <property type="entry name" value="PHOSPHOHYDROLASE, PHP FAMILY"/>
    <property type="match status" value="1"/>
</dbReference>
<protein>
    <submittedName>
        <fullName evidence="1">TIGR00375 family protein</fullName>
    </submittedName>
</protein>
<dbReference type="EMBL" id="DF977003">
    <property type="protein sequence ID" value="GAQ26136.1"/>
    <property type="molecule type" value="Genomic_DNA"/>
</dbReference>
<dbReference type="Gene3D" id="1.10.150.20">
    <property type="entry name" value="5' to 3' exonuclease, C-terminal subdomain"/>
    <property type="match status" value="1"/>
</dbReference>
<evidence type="ECO:0000313" key="1">
    <source>
        <dbReference type="EMBL" id="GAQ26136.1"/>
    </source>
</evidence>